<sequence length="55" mass="6390">MIYVVKGRNQNPYLKGDKILADYGLQPYFLNTLEKAGYLVQISDRQAWNVDVEKL</sequence>
<evidence type="ECO:0000313" key="1">
    <source>
        <dbReference type="EMBL" id="SUQ37520.1"/>
    </source>
</evidence>
<evidence type="ECO:0000313" key="2">
    <source>
        <dbReference type="Proteomes" id="UP000255169"/>
    </source>
</evidence>
<dbReference type="EMBL" id="UHJG01000003">
    <property type="protein sequence ID" value="SUQ37520.1"/>
    <property type="molecule type" value="Genomic_DNA"/>
</dbReference>
<name>A0A0A8V888_YERRU</name>
<protein>
    <submittedName>
        <fullName evidence="1">Uncharacterized protein</fullName>
    </submittedName>
</protein>
<reference evidence="1 2" key="1">
    <citation type="submission" date="2018-06" db="EMBL/GenBank/DDBJ databases">
        <authorList>
            <consortium name="Pathogen Informatics"/>
            <person name="Doyle S."/>
        </authorList>
    </citation>
    <scope>NUCLEOTIDE SEQUENCE [LARGE SCALE GENOMIC DNA]</scope>
    <source>
        <strain evidence="1 2">NCTC10476</strain>
    </source>
</reference>
<dbReference type="Proteomes" id="UP000255169">
    <property type="component" value="Unassembled WGS sequence"/>
</dbReference>
<gene>
    <name evidence="1" type="ORF">NCTC10476_03650</name>
</gene>
<organism evidence="1 2">
    <name type="scientific">Yersinia ruckeri</name>
    <dbReference type="NCBI Taxonomy" id="29486"/>
    <lineage>
        <taxon>Bacteria</taxon>
        <taxon>Pseudomonadati</taxon>
        <taxon>Pseudomonadota</taxon>
        <taxon>Gammaproteobacteria</taxon>
        <taxon>Enterobacterales</taxon>
        <taxon>Yersiniaceae</taxon>
        <taxon>Yersinia</taxon>
    </lineage>
</organism>
<keyword evidence="2" id="KW-1185">Reference proteome</keyword>
<dbReference type="AlphaFoldDB" id="A0A0A8V888"/>
<accession>A0A0A8V888</accession>
<proteinExistence type="predicted"/>